<dbReference type="NCBIfam" id="TIGR01175">
    <property type="entry name" value="pilM"/>
    <property type="match status" value="1"/>
</dbReference>
<dbReference type="Proteomes" id="UP000031197">
    <property type="component" value="Unassembled WGS sequence"/>
</dbReference>
<dbReference type="PANTHER" id="PTHR32432:SF3">
    <property type="entry name" value="ETHANOLAMINE UTILIZATION PROTEIN EUTJ"/>
    <property type="match status" value="1"/>
</dbReference>
<dbReference type="InterPro" id="IPR043129">
    <property type="entry name" value="ATPase_NBD"/>
</dbReference>
<reference evidence="1 2" key="1">
    <citation type="submission" date="2014-12" db="EMBL/GenBank/DDBJ databases">
        <title>Genome sequencing of Alteromonas marina AD001.</title>
        <authorList>
            <person name="Adrian T.G.S."/>
            <person name="Chan K.G."/>
        </authorList>
    </citation>
    <scope>NUCLEOTIDE SEQUENCE [LARGE SCALE GENOMIC DNA]</scope>
    <source>
        <strain evidence="1 2">AD001</strain>
    </source>
</reference>
<dbReference type="Gene3D" id="3.30.420.40">
    <property type="match status" value="2"/>
</dbReference>
<gene>
    <name evidence="1" type="ORF">RJ41_04635</name>
</gene>
<dbReference type="InterPro" id="IPR050696">
    <property type="entry name" value="FtsA/MreB"/>
</dbReference>
<name>A0A0B3ZAE9_9ALTE</name>
<dbReference type="EMBL" id="JWLW01000009">
    <property type="protein sequence ID" value="KHT55402.1"/>
    <property type="molecule type" value="Genomic_DNA"/>
</dbReference>
<comment type="caution">
    <text evidence="1">The sequence shown here is derived from an EMBL/GenBank/DDBJ whole genome shotgun (WGS) entry which is preliminary data.</text>
</comment>
<dbReference type="PIRSF" id="PIRSF019169">
    <property type="entry name" value="PilM"/>
    <property type="match status" value="1"/>
</dbReference>
<dbReference type="OrthoDB" id="9773403at2"/>
<dbReference type="PANTHER" id="PTHR32432">
    <property type="entry name" value="CELL DIVISION PROTEIN FTSA-RELATED"/>
    <property type="match status" value="1"/>
</dbReference>
<dbReference type="InterPro" id="IPR005883">
    <property type="entry name" value="PilM"/>
</dbReference>
<dbReference type="RefSeq" id="WP_039217774.1">
    <property type="nucleotide sequence ID" value="NZ_JWLW01000009.1"/>
</dbReference>
<dbReference type="SUPFAM" id="SSF53067">
    <property type="entry name" value="Actin-like ATPase domain"/>
    <property type="match status" value="2"/>
</dbReference>
<dbReference type="AlphaFoldDB" id="A0A0B3ZAE9"/>
<protein>
    <submittedName>
        <fullName evidence="1">Pilus assembly protein PilM</fullName>
    </submittedName>
</protein>
<keyword evidence="2" id="KW-1185">Reference proteome</keyword>
<evidence type="ECO:0000313" key="2">
    <source>
        <dbReference type="Proteomes" id="UP000031197"/>
    </source>
</evidence>
<dbReference type="CDD" id="cd24049">
    <property type="entry name" value="ASKHA_NBD_PilM"/>
    <property type="match status" value="1"/>
</dbReference>
<proteinExistence type="predicted"/>
<evidence type="ECO:0000313" key="1">
    <source>
        <dbReference type="EMBL" id="KHT55402.1"/>
    </source>
</evidence>
<organism evidence="1 2">
    <name type="scientific">Alteromonas marina</name>
    <dbReference type="NCBI Taxonomy" id="203795"/>
    <lineage>
        <taxon>Bacteria</taxon>
        <taxon>Pseudomonadati</taxon>
        <taxon>Pseudomonadota</taxon>
        <taxon>Gammaproteobacteria</taxon>
        <taxon>Alteromonadales</taxon>
        <taxon>Alteromonadaceae</taxon>
        <taxon>Alteromonas/Salinimonas group</taxon>
        <taxon>Alteromonas</taxon>
    </lineage>
</organism>
<dbReference type="Gene3D" id="3.30.1490.300">
    <property type="match status" value="1"/>
</dbReference>
<sequence>MKSLFKKKLPPIVGLDIGTRQIKAVWLEQSKDGFVLQGYACEPITKIAFSERDIKDYESVSIALKKIRKSLKTKLKLANVAVAGTSVISKIVYMDPEQNDYDLENQIEIEADSLIPYPLEEVYLDFEEMGPSTTHTGKVNVLLTAAHKDLVDSRLLLTREANFEPKIVDMENYAIGNALDFFHPPQPEDEPLCCINVGASLLQICVIKNGDVIYTKEHAFGLNQLISDISAIHMVEREVAERQLLDGTLSGNWVEDTLPIFAANLQQNINRALQMYMSTLHAQRPSKILLSGGAATIEPLVEILKQDLGLEVDCFNPFSNMTINPKLDTTRLSKIAPQLAIAAGLASRSFTPWHM</sequence>
<dbReference type="Pfam" id="PF11104">
    <property type="entry name" value="PilM_2"/>
    <property type="match status" value="1"/>
</dbReference>
<accession>A0A0B3ZAE9</accession>